<evidence type="ECO:0000313" key="4">
    <source>
        <dbReference type="Proteomes" id="UP000806542"/>
    </source>
</evidence>
<dbReference type="Gene3D" id="2.60.120.10">
    <property type="entry name" value="Jelly Rolls"/>
    <property type="match status" value="1"/>
</dbReference>
<evidence type="ECO:0000313" key="3">
    <source>
        <dbReference type="EMBL" id="MBE5041019.1"/>
    </source>
</evidence>
<dbReference type="InterPro" id="IPR014710">
    <property type="entry name" value="RmlC-like_jellyroll"/>
</dbReference>
<gene>
    <name evidence="3" type="ORF">INF28_11170</name>
</gene>
<accession>A0A9D5RA06</accession>
<evidence type="ECO:0000259" key="2">
    <source>
        <dbReference type="Pfam" id="PF02311"/>
    </source>
</evidence>
<dbReference type="GO" id="GO:0003677">
    <property type="term" value="F:DNA binding"/>
    <property type="evidence" value="ECO:0007669"/>
    <property type="project" value="UniProtKB-KW"/>
</dbReference>
<dbReference type="RefSeq" id="WP_226393558.1">
    <property type="nucleotide sequence ID" value="NZ_JADCKB010000031.1"/>
</dbReference>
<dbReference type="AlphaFoldDB" id="A0A9D5RA06"/>
<protein>
    <submittedName>
        <fullName evidence="3">AraC family ligand binding domain-containing protein</fullName>
    </submittedName>
</protein>
<evidence type="ECO:0000256" key="1">
    <source>
        <dbReference type="ARBA" id="ARBA00023125"/>
    </source>
</evidence>
<keyword evidence="1" id="KW-0238">DNA-binding</keyword>
<name>A0A9D5RA06_9FIRM</name>
<dbReference type="EMBL" id="JADCKB010000031">
    <property type="protein sequence ID" value="MBE5041019.1"/>
    <property type="molecule type" value="Genomic_DNA"/>
</dbReference>
<reference evidence="3" key="1">
    <citation type="submission" date="2020-10" db="EMBL/GenBank/DDBJ databases">
        <title>ChiBAC.</title>
        <authorList>
            <person name="Zenner C."/>
            <person name="Hitch T.C.A."/>
            <person name="Clavel T."/>
        </authorList>
    </citation>
    <scope>NUCLEOTIDE SEQUENCE</scope>
    <source>
        <strain evidence="3">DSM 107454</strain>
    </source>
</reference>
<dbReference type="SUPFAM" id="SSF51215">
    <property type="entry name" value="Regulatory protein AraC"/>
    <property type="match status" value="1"/>
</dbReference>
<dbReference type="GO" id="GO:0006355">
    <property type="term" value="P:regulation of DNA-templated transcription"/>
    <property type="evidence" value="ECO:0007669"/>
    <property type="project" value="InterPro"/>
</dbReference>
<dbReference type="Proteomes" id="UP000806542">
    <property type="component" value="Unassembled WGS sequence"/>
</dbReference>
<dbReference type="Pfam" id="PF02311">
    <property type="entry name" value="AraC_binding"/>
    <property type="match status" value="1"/>
</dbReference>
<organism evidence="3 4">
    <name type="scientific">Ructibacterium gallinarum</name>
    <dbReference type="NCBI Taxonomy" id="2779355"/>
    <lineage>
        <taxon>Bacteria</taxon>
        <taxon>Bacillati</taxon>
        <taxon>Bacillota</taxon>
        <taxon>Clostridia</taxon>
        <taxon>Eubacteriales</taxon>
        <taxon>Oscillospiraceae</taxon>
        <taxon>Ructibacterium</taxon>
    </lineage>
</organism>
<feature type="domain" description="AraC-type arabinose-binding/dimerisation" evidence="2">
    <location>
        <begin position="26"/>
        <end position="81"/>
    </location>
</feature>
<comment type="caution">
    <text evidence="3">The sequence shown here is derived from an EMBL/GenBank/DDBJ whole genome shotgun (WGS) entry which is preliminary data.</text>
</comment>
<keyword evidence="4" id="KW-1185">Reference proteome</keyword>
<proteinExistence type="predicted"/>
<dbReference type="InterPro" id="IPR037923">
    <property type="entry name" value="HTH-like"/>
</dbReference>
<dbReference type="InterPro" id="IPR003313">
    <property type="entry name" value="AraC-bd"/>
</dbReference>
<sequence>MKEILCYKEEQIKSSDPFPVQIFIRDSELEDISTSSHFHDCFEILYMLSGCACQIINGKEFFLKENDTIIIKNGDIHSITAK</sequence>